<proteinExistence type="predicted"/>
<dbReference type="AlphaFoldDB" id="A0AAV7PKL9"/>
<gene>
    <name evidence="2" type="ORF">NDU88_007030</name>
</gene>
<feature type="region of interest" description="Disordered" evidence="1">
    <location>
        <begin position="20"/>
        <end position="122"/>
    </location>
</feature>
<name>A0AAV7PKL9_PLEWA</name>
<keyword evidence="3" id="KW-1185">Reference proteome</keyword>
<sequence length="122" mass="13799">MQAPHRSWELRRRLREWSRGLEHPATQDGGLLPDRDPGGTAGSKLEDTPLGNPDCRVPITEMTTACPWRAEEDARNQEEDDDAGNPKGRPTQEEKKRRSRRPEKQESEKDKNPTRIGANCGS</sequence>
<evidence type="ECO:0000256" key="1">
    <source>
        <dbReference type="SAM" id="MobiDB-lite"/>
    </source>
</evidence>
<reference evidence="2" key="1">
    <citation type="journal article" date="2022" name="bioRxiv">
        <title>Sequencing and chromosome-scale assembly of the giantPleurodeles waltlgenome.</title>
        <authorList>
            <person name="Brown T."/>
            <person name="Elewa A."/>
            <person name="Iarovenko S."/>
            <person name="Subramanian E."/>
            <person name="Araus A.J."/>
            <person name="Petzold A."/>
            <person name="Susuki M."/>
            <person name="Suzuki K.-i.T."/>
            <person name="Hayashi T."/>
            <person name="Toyoda A."/>
            <person name="Oliveira C."/>
            <person name="Osipova E."/>
            <person name="Leigh N.D."/>
            <person name="Simon A."/>
            <person name="Yun M.H."/>
        </authorList>
    </citation>
    <scope>NUCLEOTIDE SEQUENCE</scope>
    <source>
        <strain evidence="2">20211129_DDA</strain>
        <tissue evidence="2">Liver</tissue>
    </source>
</reference>
<organism evidence="2 3">
    <name type="scientific">Pleurodeles waltl</name>
    <name type="common">Iberian ribbed newt</name>
    <dbReference type="NCBI Taxonomy" id="8319"/>
    <lineage>
        <taxon>Eukaryota</taxon>
        <taxon>Metazoa</taxon>
        <taxon>Chordata</taxon>
        <taxon>Craniata</taxon>
        <taxon>Vertebrata</taxon>
        <taxon>Euteleostomi</taxon>
        <taxon>Amphibia</taxon>
        <taxon>Batrachia</taxon>
        <taxon>Caudata</taxon>
        <taxon>Salamandroidea</taxon>
        <taxon>Salamandridae</taxon>
        <taxon>Pleurodelinae</taxon>
        <taxon>Pleurodeles</taxon>
    </lineage>
</organism>
<feature type="compositionally biased region" description="Basic and acidic residues" evidence="1">
    <location>
        <begin position="90"/>
        <end position="113"/>
    </location>
</feature>
<accession>A0AAV7PKL9</accession>
<dbReference type="Proteomes" id="UP001066276">
    <property type="component" value="Chromosome 7"/>
</dbReference>
<dbReference type="EMBL" id="JANPWB010000011">
    <property type="protein sequence ID" value="KAJ1128655.1"/>
    <property type="molecule type" value="Genomic_DNA"/>
</dbReference>
<comment type="caution">
    <text evidence="2">The sequence shown here is derived from an EMBL/GenBank/DDBJ whole genome shotgun (WGS) entry which is preliminary data.</text>
</comment>
<protein>
    <submittedName>
        <fullName evidence="2">Uncharacterized protein</fullName>
    </submittedName>
</protein>
<evidence type="ECO:0000313" key="3">
    <source>
        <dbReference type="Proteomes" id="UP001066276"/>
    </source>
</evidence>
<evidence type="ECO:0000313" key="2">
    <source>
        <dbReference type="EMBL" id="KAJ1128655.1"/>
    </source>
</evidence>